<evidence type="ECO:0000256" key="2">
    <source>
        <dbReference type="ARBA" id="ARBA00012393"/>
    </source>
</evidence>
<dbReference type="AlphaFoldDB" id="G8ZTW7"/>
<keyword evidence="8" id="KW-0274">FAD</keyword>
<evidence type="ECO:0000256" key="10">
    <source>
        <dbReference type="ARBA" id="ARBA00031145"/>
    </source>
</evidence>
<evidence type="ECO:0000256" key="11">
    <source>
        <dbReference type="ARBA" id="ARBA00031871"/>
    </source>
</evidence>
<gene>
    <name evidence="14" type="primary">TDEL0D04770</name>
    <name evidence="14" type="ORF">TDEL_0D04770</name>
</gene>
<sequence>MDLGQIAQYCYNLTTSYLRIENATSVISETQDAIKLTRRCFLDDIFPTWSPLNSEISFSYNGGKDCQALLLLYLSCIWEFFLLTLEHSLYDPKYHAFPLKELPTVFIDHEQTFSTLEEFVATSSKRYCLSLYESGRDNERDTSMADAFKKYLEVHPEMKAFVIGIRHTDPYAANLKAIQRTDANWPDFVRLQPFLHWKLANVWSFLIYSNEPICGLYGLGLTSIGSINNTLPNPHLKVDQDDKPNLMFQWEIEHAFSDSKDASGEAVNVSTVNAADLKLLNQPQDRYLPGWYLTDDSLERAGRIKKE</sequence>
<name>G8ZTW7_TORDE</name>
<keyword evidence="7" id="KW-0547">Nucleotide-binding</keyword>
<dbReference type="EMBL" id="HE616745">
    <property type="protein sequence ID" value="CCE92061.1"/>
    <property type="molecule type" value="Genomic_DNA"/>
</dbReference>
<keyword evidence="5" id="KW-0808">Transferase</keyword>
<evidence type="ECO:0000259" key="13">
    <source>
        <dbReference type="Pfam" id="PF01507"/>
    </source>
</evidence>
<dbReference type="GO" id="GO:0003919">
    <property type="term" value="F:FMN adenylyltransferase activity"/>
    <property type="evidence" value="ECO:0007669"/>
    <property type="project" value="UniProtKB-EC"/>
</dbReference>
<proteinExistence type="predicted"/>
<dbReference type="GO" id="GO:0006747">
    <property type="term" value="P:FAD biosynthetic process"/>
    <property type="evidence" value="ECO:0007669"/>
    <property type="project" value="EnsemblFungi"/>
</dbReference>
<dbReference type="eggNOG" id="KOG2644">
    <property type="taxonomic scope" value="Eukaryota"/>
</dbReference>
<evidence type="ECO:0000256" key="1">
    <source>
        <dbReference type="ARBA" id="ARBA00004726"/>
    </source>
</evidence>
<evidence type="ECO:0000256" key="12">
    <source>
        <dbReference type="ARBA" id="ARBA00049494"/>
    </source>
</evidence>
<dbReference type="InterPro" id="IPR002500">
    <property type="entry name" value="PAPS_reduct_dom"/>
</dbReference>
<evidence type="ECO:0000256" key="9">
    <source>
        <dbReference type="ARBA" id="ARBA00022840"/>
    </source>
</evidence>
<dbReference type="RefSeq" id="XP_003681272.1">
    <property type="nucleotide sequence ID" value="XM_003681224.1"/>
</dbReference>
<evidence type="ECO:0000313" key="14">
    <source>
        <dbReference type="EMBL" id="CCE92061.1"/>
    </source>
</evidence>
<protein>
    <recommendedName>
        <fullName evidence="2">FAD synthase</fullName>
        <ecNumber evidence="2">2.7.7.2</ecNumber>
    </recommendedName>
    <alternativeName>
        <fullName evidence="10">FAD pyrophosphorylase</fullName>
    </alternativeName>
    <alternativeName>
        <fullName evidence="11">FMN adenylyltransferase</fullName>
    </alternativeName>
</protein>
<dbReference type="PANTHER" id="PTHR23293">
    <property type="entry name" value="FAD SYNTHETASE-RELATED FMN ADENYLYLTRANSFERASE"/>
    <property type="match status" value="1"/>
</dbReference>
<dbReference type="InParanoid" id="G8ZTW7"/>
<dbReference type="GO" id="GO:0005524">
    <property type="term" value="F:ATP binding"/>
    <property type="evidence" value="ECO:0007669"/>
    <property type="project" value="UniProtKB-KW"/>
</dbReference>
<evidence type="ECO:0000256" key="4">
    <source>
        <dbReference type="ARBA" id="ARBA00022643"/>
    </source>
</evidence>
<reference evidence="14 15" key="1">
    <citation type="journal article" date="2011" name="Proc. Natl. Acad. Sci. U.S.A.">
        <title>Evolutionary erosion of yeast sex chromosomes by mating-type switching accidents.</title>
        <authorList>
            <person name="Gordon J.L."/>
            <person name="Armisen D."/>
            <person name="Proux-Wera E."/>
            <person name="Oheigeartaigh S.S."/>
            <person name="Byrne K.P."/>
            <person name="Wolfe K.H."/>
        </authorList>
    </citation>
    <scope>NUCLEOTIDE SEQUENCE [LARGE SCALE GENOMIC DNA]</scope>
    <source>
        <strain evidence="15">ATCC 10662 / CBS 1146 / NBRC 0425 / NCYC 2629 / NRRL Y-866</strain>
    </source>
</reference>
<dbReference type="SUPFAM" id="SSF52402">
    <property type="entry name" value="Adenine nucleotide alpha hydrolases-like"/>
    <property type="match status" value="1"/>
</dbReference>
<dbReference type="KEGG" id="tdl:TDEL_0D04770"/>
<keyword evidence="9" id="KW-0067">ATP-binding</keyword>
<keyword evidence="3" id="KW-0285">Flavoprotein</keyword>
<organism evidence="14 15">
    <name type="scientific">Torulaspora delbrueckii</name>
    <name type="common">Yeast</name>
    <name type="synonym">Candida colliculosa</name>
    <dbReference type="NCBI Taxonomy" id="4950"/>
    <lineage>
        <taxon>Eukaryota</taxon>
        <taxon>Fungi</taxon>
        <taxon>Dikarya</taxon>
        <taxon>Ascomycota</taxon>
        <taxon>Saccharomycotina</taxon>
        <taxon>Saccharomycetes</taxon>
        <taxon>Saccharomycetales</taxon>
        <taxon>Saccharomycetaceae</taxon>
        <taxon>Torulaspora</taxon>
    </lineage>
</organism>
<dbReference type="GO" id="GO:0005737">
    <property type="term" value="C:cytoplasm"/>
    <property type="evidence" value="ECO:0007669"/>
    <property type="project" value="EnsemblFungi"/>
</dbReference>
<dbReference type="Gene3D" id="3.40.50.620">
    <property type="entry name" value="HUPs"/>
    <property type="match status" value="1"/>
</dbReference>
<dbReference type="EC" id="2.7.7.2" evidence="2"/>
<dbReference type="PANTHER" id="PTHR23293:SF9">
    <property type="entry name" value="FAD SYNTHASE"/>
    <property type="match status" value="1"/>
</dbReference>
<keyword evidence="6" id="KW-0548">Nucleotidyltransferase</keyword>
<dbReference type="STRING" id="1076872.G8ZTW7"/>
<evidence type="ECO:0000256" key="5">
    <source>
        <dbReference type="ARBA" id="ARBA00022679"/>
    </source>
</evidence>
<feature type="domain" description="Phosphoadenosine phosphosulphate reductase" evidence="13">
    <location>
        <begin position="56"/>
        <end position="232"/>
    </location>
</feature>
<evidence type="ECO:0000256" key="8">
    <source>
        <dbReference type="ARBA" id="ARBA00022827"/>
    </source>
</evidence>
<dbReference type="HOGENOM" id="CLU_056971_0_1_1"/>
<keyword evidence="4" id="KW-0288">FMN</keyword>
<evidence type="ECO:0000256" key="6">
    <source>
        <dbReference type="ARBA" id="ARBA00022695"/>
    </source>
</evidence>
<keyword evidence="15" id="KW-1185">Reference proteome</keyword>
<comment type="catalytic activity">
    <reaction evidence="12">
        <text>FMN + ATP + H(+) = FAD + diphosphate</text>
        <dbReference type="Rhea" id="RHEA:17237"/>
        <dbReference type="ChEBI" id="CHEBI:15378"/>
        <dbReference type="ChEBI" id="CHEBI:30616"/>
        <dbReference type="ChEBI" id="CHEBI:33019"/>
        <dbReference type="ChEBI" id="CHEBI:57692"/>
        <dbReference type="ChEBI" id="CHEBI:58210"/>
        <dbReference type="EC" id="2.7.7.2"/>
    </reaction>
</comment>
<dbReference type="OrthoDB" id="270728at2759"/>
<dbReference type="Proteomes" id="UP000005627">
    <property type="component" value="Chromosome 4"/>
</dbReference>
<accession>G8ZTW7</accession>
<dbReference type="InterPro" id="IPR014729">
    <property type="entry name" value="Rossmann-like_a/b/a_fold"/>
</dbReference>
<dbReference type="Pfam" id="PF01507">
    <property type="entry name" value="PAPS_reduct"/>
    <property type="match status" value="1"/>
</dbReference>
<evidence type="ECO:0000313" key="15">
    <source>
        <dbReference type="Proteomes" id="UP000005627"/>
    </source>
</evidence>
<dbReference type="FunCoup" id="G8ZTW7">
    <property type="interactions" value="178"/>
</dbReference>
<evidence type="ECO:0000256" key="7">
    <source>
        <dbReference type="ARBA" id="ARBA00022741"/>
    </source>
</evidence>
<dbReference type="CDD" id="cd23948">
    <property type="entry name" value="FAD_synthase"/>
    <property type="match status" value="1"/>
</dbReference>
<evidence type="ECO:0000256" key="3">
    <source>
        <dbReference type="ARBA" id="ARBA00022630"/>
    </source>
</evidence>
<dbReference type="GeneID" id="11502495"/>
<comment type="pathway">
    <text evidence="1">Cofactor biosynthesis; FAD biosynthesis; FAD from FMN: step 1/1.</text>
</comment>